<dbReference type="EMBL" id="BPLQ01013794">
    <property type="protein sequence ID" value="GIY74861.1"/>
    <property type="molecule type" value="Genomic_DNA"/>
</dbReference>
<evidence type="ECO:0000313" key="1">
    <source>
        <dbReference type="EMBL" id="GIY74861.1"/>
    </source>
</evidence>
<keyword evidence="2" id="KW-1185">Reference proteome</keyword>
<dbReference type="Proteomes" id="UP001054837">
    <property type="component" value="Unassembled WGS sequence"/>
</dbReference>
<accession>A0AAV4VX37</accession>
<proteinExistence type="predicted"/>
<dbReference type="AlphaFoldDB" id="A0AAV4VX37"/>
<organism evidence="1 2">
    <name type="scientific">Caerostris darwini</name>
    <dbReference type="NCBI Taxonomy" id="1538125"/>
    <lineage>
        <taxon>Eukaryota</taxon>
        <taxon>Metazoa</taxon>
        <taxon>Ecdysozoa</taxon>
        <taxon>Arthropoda</taxon>
        <taxon>Chelicerata</taxon>
        <taxon>Arachnida</taxon>
        <taxon>Araneae</taxon>
        <taxon>Araneomorphae</taxon>
        <taxon>Entelegynae</taxon>
        <taxon>Araneoidea</taxon>
        <taxon>Araneidae</taxon>
        <taxon>Caerostris</taxon>
    </lineage>
</organism>
<reference evidence="1 2" key="1">
    <citation type="submission" date="2021-06" db="EMBL/GenBank/DDBJ databases">
        <title>Caerostris darwini draft genome.</title>
        <authorList>
            <person name="Kono N."/>
            <person name="Arakawa K."/>
        </authorList>
    </citation>
    <scope>NUCLEOTIDE SEQUENCE [LARGE SCALE GENOMIC DNA]</scope>
</reference>
<name>A0AAV4VX37_9ARAC</name>
<protein>
    <submittedName>
        <fullName evidence="1">Uncharacterized protein</fullName>
    </submittedName>
</protein>
<sequence length="173" mass="20338">MCKPKYEASKIVDLIFTTKSKMKGDYHLRQQVLINLTLKSLRKKERKIRRKQRMLSLESVKAICQPRIDYSQLPEDGDPLGLNDFFDHLKSTNVSSGDEEKMTTTRRNEFTPLKFIHDVIQNVADRKISKYKSNVVSCASEIFFDFHNRSDDLKSFDNNFKRLLDVKHDEFCI</sequence>
<evidence type="ECO:0000313" key="2">
    <source>
        <dbReference type="Proteomes" id="UP001054837"/>
    </source>
</evidence>
<gene>
    <name evidence="1" type="ORF">CDAR_73251</name>
</gene>
<comment type="caution">
    <text evidence="1">The sequence shown here is derived from an EMBL/GenBank/DDBJ whole genome shotgun (WGS) entry which is preliminary data.</text>
</comment>